<evidence type="ECO:0000256" key="1">
    <source>
        <dbReference type="SAM" id="MobiDB-lite"/>
    </source>
</evidence>
<dbReference type="Proteomes" id="UP001321543">
    <property type="component" value="Chromosome"/>
</dbReference>
<evidence type="ECO:0000313" key="3">
    <source>
        <dbReference type="EMBL" id="BDZ39436.1"/>
    </source>
</evidence>
<reference evidence="4" key="1">
    <citation type="journal article" date="2019" name="Int. J. Syst. Evol. Microbiol.">
        <title>The Global Catalogue of Microorganisms (GCM) 10K type strain sequencing project: providing services to taxonomists for standard genome sequencing and annotation.</title>
        <authorList>
            <consortium name="The Broad Institute Genomics Platform"/>
            <consortium name="The Broad Institute Genome Sequencing Center for Infectious Disease"/>
            <person name="Wu L."/>
            <person name="Ma J."/>
        </authorList>
    </citation>
    <scope>NUCLEOTIDE SEQUENCE [LARGE SCALE GENOMIC DNA]</scope>
    <source>
        <strain evidence="4">NBRC 106310</strain>
    </source>
</reference>
<dbReference type="EMBL" id="AP027728">
    <property type="protein sequence ID" value="BDZ39436.1"/>
    <property type="molecule type" value="Genomic_DNA"/>
</dbReference>
<gene>
    <name evidence="3" type="ORF">GCM10025863_20500</name>
</gene>
<evidence type="ECO:0008006" key="5">
    <source>
        <dbReference type="Google" id="ProtNLM"/>
    </source>
</evidence>
<keyword evidence="4" id="KW-1185">Reference proteome</keyword>
<keyword evidence="2" id="KW-0472">Membrane</keyword>
<keyword evidence="2" id="KW-0812">Transmembrane</keyword>
<accession>A0ABN6X7R1</accession>
<evidence type="ECO:0000313" key="4">
    <source>
        <dbReference type="Proteomes" id="UP001321543"/>
    </source>
</evidence>
<feature type="transmembrane region" description="Helical" evidence="2">
    <location>
        <begin position="95"/>
        <end position="118"/>
    </location>
</feature>
<keyword evidence="2" id="KW-1133">Transmembrane helix</keyword>
<name>A0ABN6X7R1_9MICO</name>
<dbReference type="RefSeq" id="WP_378761563.1">
    <property type="nucleotide sequence ID" value="NZ_JBHSLY010000003.1"/>
</dbReference>
<feature type="transmembrane region" description="Helical" evidence="2">
    <location>
        <begin position="69"/>
        <end position="89"/>
    </location>
</feature>
<evidence type="ECO:0000256" key="2">
    <source>
        <dbReference type="SAM" id="Phobius"/>
    </source>
</evidence>
<feature type="region of interest" description="Disordered" evidence="1">
    <location>
        <begin position="1"/>
        <end position="26"/>
    </location>
</feature>
<sequence>MPQAGPEVDAREPRRIGPERHGSEKLRHGIRRGSELELAGYRSIWRWASRQPYVPEGASGFSYDKPVRTILIVFIGLSAVEIPVIDLLVHGIPWLRWPFIALGVWGVVTTLGILLGYLTRPHAVGPEGIRVRHGGEVDIDLPWDVVASVERRRHALTDAPQLSLTGVGDEQVLNHVIQDHSEIEIALEGPTPLRLPQGEVTVSALRISVDDPAGFMDAVRTHIP</sequence>
<feature type="compositionally biased region" description="Basic and acidic residues" evidence="1">
    <location>
        <begin position="8"/>
        <end position="26"/>
    </location>
</feature>
<proteinExistence type="predicted"/>
<organism evidence="3 4">
    <name type="scientific">Microbacterium suwonense</name>
    <dbReference type="NCBI Taxonomy" id="683047"/>
    <lineage>
        <taxon>Bacteria</taxon>
        <taxon>Bacillati</taxon>
        <taxon>Actinomycetota</taxon>
        <taxon>Actinomycetes</taxon>
        <taxon>Micrococcales</taxon>
        <taxon>Microbacteriaceae</taxon>
        <taxon>Microbacterium</taxon>
    </lineage>
</organism>
<protein>
    <recommendedName>
        <fullName evidence="5">PH domain-containing protein</fullName>
    </recommendedName>
</protein>